<accession>A0A918ZQ23</accession>
<protein>
    <submittedName>
        <fullName evidence="2">Asparagine synthase</fullName>
    </submittedName>
</protein>
<dbReference type="AlphaFoldDB" id="A0A918ZQ23"/>
<organism evidence="2 3">
    <name type="scientific">Streptomyces longispororuber</name>
    <dbReference type="NCBI Taxonomy" id="68230"/>
    <lineage>
        <taxon>Bacteria</taxon>
        <taxon>Bacillati</taxon>
        <taxon>Actinomycetota</taxon>
        <taxon>Actinomycetes</taxon>
        <taxon>Kitasatosporales</taxon>
        <taxon>Streptomycetaceae</taxon>
        <taxon>Streptomyces</taxon>
    </lineage>
</organism>
<dbReference type="EMBL" id="BNBT01000051">
    <property type="protein sequence ID" value="GHE64547.1"/>
    <property type="molecule type" value="Genomic_DNA"/>
</dbReference>
<dbReference type="SUPFAM" id="SSF52402">
    <property type="entry name" value="Adenine nucleotide alpha hydrolases-like"/>
    <property type="match status" value="1"/>
</dbReference>
<dbReference type="Gene3D" id="3.40.50.620">
    <property type="entry name" value="HUPs"/>
    <property type="match status" value="2"/>
</dbReference>
<dbReference type="GO" id="GO:0004066">
    <property type="term" value="F:asparagine synthase (glutamine-hydrolyzing) activity"/>
    <property type="evidence" value="ECO:0007669"/>
    <property type="project" value="InterPro"/>
</dbReference>
<keyword evidence="3" id="KW-1185">Reference proteome</keyword>
<evidence type="ECO:0000313" key="3">
    <source>
        <dbReference type="Proteomes" id="UP000608024"/>
    </source>
</evidence>
<reference evidence="2" key="1">
    <citation type="journal article" date="2014" name="Int. J. Syst. Evol. Microbiol.">
        <title>Complete genome sequence of Corynebacterium casei LMG S-19264T (=DSM 44701T), isolated from a smear-ripened cheese.</title>
        <authorList>
            <consortium name="US DOE Joint Genome Institute (JGI-PGF)"/>
            <person name="Walter F."/>
            <person name="Albersmeier A."/>
            <person name="Kalinowski J."/>
            <person name="Ruckert C."/>
        </authorList>
    </citation>
    <scope>NUCLEOTIDE SEQUENCE</scope>
    <source>
        <strain evidence="2">JCM 4784</strain>
    </source>
</reference>
<dbReference type="Proteomes" id="UP000608024">
    <property type="component" value="Unassembled WGS sequence"/>
</dbReference>
<comment type="caution">
    <text evidence="2">The sequence shown here is derived from an EMBL/GenBank/DDBJ whole genome shotgun (WGS) entry which is preliminary data.</text>
</comment>
<reference evidence="2" key="2">
    <citation type="submission" date="2020-09" db="EMBL/GenBank/DDBJ databases">
        <authorList>
            <person name="Sun Q."/>
            <person name="Ohkuma M."/>
        </authorList>
    </citation>
    <scope>NUCLEOTIDE SEQUENCE</scope>
    <source>
        <strain evidence="2">JCM 4784</strain>
    </source>
</reference>
<dbReference type="InterPro" id="IPR001962">
    <property type="entry name" value="Asn_synthase"/>
</dbReference>
<evidence type="ECO:0000259" key="1">
    <source>
        <dbReference type="Pfam" id="PF00733"/>
    </source>
</evidence>
<dbReference type="GO" id="GO:0006529">
    <property type="term" value="P:asparagine biosynthetic process"/>
    <property type="evidence" value="ECO:0007669"/>
    <property type="project" value="InterPro"/>
</dbReference>
<dbReference type="RefSeq" id="WP_190137058.1">
    <property type="nucleotide sequence ID" value="NZ_BNBT01000051.1"/>
</dbReference>
<dbReference type="Pfam" id="PF00733">
    <property type="entry name" value="Asn_synthase"/>
    <property type="match status" value="1"/>
</dbReference>
<feature type="domain" description="Asparagine synthetase" evidence="1">
    <location>
        <begin position="215"/>
        <end position="600"/>
    </location>
</feature>
<dbReference type="InterPro" id="IPR014729">
    <property type="entry name" value="Rossmann-like_a/b/a_fold"/>
</dbReference>
<name>A0A918ZQ23_9ACTN</name>
<sequence>MDFVVLPDSPATPAVAEPLTRGPDVRVVHHASGRPWLVGRWADDEFALVTAGPRRLAVLGRSTVDRHRVERALAEARTAGQLDGVARSLPGCFHLVASIDGWTRAQGSLSTARQIFFADVGGVTVAADGPHRLARWADTGRGDDATPAADRDLIALRLLTPAPPWPLSLRPVWSGVSALGVGCRLELGPDGSAREVRWWAPPEPDAPPEEAAGHIRRALLACVGARTRATLSADLSGGLDSTSLCFLADAAGADLVTHHWSPVDRANDDTEWAERAARHLPAARHYITAVQDGPTWYETPATADAGHEEGPLPWARNRAHMRRLLSSVATDGSRCHLLGVGGDELFGVLPTALWSLVRSHPLGSLPRIHRFRALNRWTLTSTVRGLADGASFAAWLRSTADRLTAPAPGPGDALLGWGWEPRMPPWATADAVDAVRRLLRDTAERERPRPHHRDRAQHQTLDIVVQSGSALRQLNAALQDVGVTCEAPFLDDRVVEAALSVRIADRLVSGDFKPVLRRAVRGIVPEEILARRSKGEFSAEAFQGIRRNRGDLLDLCDDLRLSRLGLVDPDALRTALLGPKTQSRQLVPYENTLACESWLRSAAAPAPGTASLAGETP</sequence>
<evidence type="ECO:0000313" key="2">
    <source>
        <dbReference type="EMBL" id="GHE64547.1"/>
    </source>
</evidence>
<proteinExistence type="predicted"/>
<gene>
    <name evidence="2" type="primary">asnB</name>
    <name evidence="2" type="ORF">GCM10018785_36860</name>
</gene>